<dbReference type="Proteomes" id="UP000215914">
    <property type="component" value="Unassembled WGS sequence"/>
</dbReference>
<feature type="transmembrane region" description="Helical" evidence="1">
    <location>
        <begin position="55"/>
        <end position="78"/>
    </location>
</feature>
<reference evidence="2" key="1">
    <citation type="journal article" date="2017" name="Nature">
        <title>The sunflower genome provides insights into oil metabolism, flowering and Asterid evolution.</title>
        <authorList>
            <person name="Badouin H."/>
            <person name="Gouzy J."/>
            <person name="Grassa C.J."/>
            <person name="Murat F."/>
            <person name="Staton S.E."/>
            <person name="Cottret L."/>
            <person name="Lelandais-Briere C."/>
            <person name="Owens G.L."/>
            <person name="Carrere S."/>
            <person name="Mayjonade B."/>
            <person name="Legrand L."/>
            <person name="Gill N."/>
            <person name="Kane N.C."/>
            <person name="Bowers J.E."/>
            <person name="Hubner S."/>
            <person name="Bellec A."/>
            <person name="Berard A."/>
            <person name="Berges H."/>
            <person name="Blanchet N."/>
            <person name="Boniface M.C."/>
            <person name="Brunel D."/>
            <person name="Catrice O."/>
            <person name="Chaidir N."/>
            <person name="Claudel C."/>
            <person name="Donnadieu C."/>
            <person name="Faraut T."/>
            <person name="Fievet G."/>
            <person name="Helmstetter N."/>
            <person name="King M."/>
            <person name="Knapp S.J."/>
            <person name="Lai Z."/>
            <person name="Le Paslier M.C."/>
            <person name="Lippi Y."/>
            <person name="Lorenzon L."/>
            <person name="Mandel J.R."/>
            <person name="Marage G."/>
            <person name="Marchand G."/>
            <person name="Marquand E."/>
            <person name="Bret-Mestries E."/>
            <person name="Morien E."/>
            <person name="Nambeesan S."/>
            <person name="Nguyen T."/>
            <person name="Pegot-Espagnet P."/>
            <person name="Pouilly N."/>
            <person name="Raftis F."/>
            <person name="Sallet E."/>
            <person name="Schiex T."/>
            <person name="Thomas J."/>
            <person name="Vandecasteele C."/>
            <person name="Vares D."/>
            <person name="Vear F."/>
            <person name="Vautrin S."/>
            <person name="Crespi M."/>
            <person name="Mangin B."/>
            <person name="Burke J.M."/>
            <person name="Salse J."/>
            <person name="Munos S."/>
            <person name="Vincourt P."/>
            <person name="Rieseberg L.H."/>
            <person name="Langlade N.B."/>
        </authorList>
    </citation>
    <scope>NUCLEOTIDE SEQUENCE</scope>
    <source>
        <tissue evidence="2">Leaves</tissue>
    </source>
</reference>
<dbReference type="EMBL" id="MNCJ02000319">
    <property type="protein sequence ID" value="KAF5811304.1"/>
    <property type="molecule type" value="Genomic_DNA"/>
</dbReference>
<dbReference type="AlphaFoldDB" id="A0A9K3JAB8"/>
<dbReference type="PANTHER" id="PTHR33726">
    <property type="entry name" value="TRANSMEMBRANE PROTEIN"/>
    <property type="match status" value="1"/>
</dbReference>
<keyword evidence="3" id="KW-1185">Reference proteome</keyword>
<protein>
    <submittedName>
        <fullName evidence="2">Uncharacterized protein</fullName>
    </submittedName>
</protein>
<sequence length="83" mass="10032">MSIPDPNMEEKKPHFPFFFKRLHGKTRKGLWKRFGTPGLRWKTKFNIRQWFVDRVLFKILSVFEAVVMVSTLCFFYLFCGCHI</sequence>
<keyword evidence="1" id="KW-0472">Membrane</keyword>
<name>A0A9K3JAB8_HELAN</name>
<dbReference type="PANTHER" id="PTHR33726:SF3">
    <property type="entry name" value="TRANSMEMBRANE PROTEIN"/>
    <property type="match status" value="1"/>
</dbReference>
<evidence type="ECO:0000313" key="2">
    <source>
        <dbReference type="EMBL" id="KAF5811304.1"/>
    </source>
</evidence>
<evidence type="ECO:0000313" key="3">
    <source>
        <dbReference type="Proteomes" id="UP000215914"/>
    </source>
</evidence>
<evidence type="ECO:0000256" key="1">
    <source>
        <dbReference type="SAM" id="Phobius"/>
    </source>
</evidence>
<proteinExistence type="predicted"/>
<accession>A0A9K3JAB8</accession>
<organism evidence="2 3">
    <name type="scientific">Helianthus annuus</name>
    <name type="common">Common sunflower</name>
    <dbReference type="NCBI Taxonomy" id="4232"/>
    <lineage>
        <taxon>Eukaryota</taxon>
        <taxon>Viridiplantae</taxon>
        <taxon>Streptophyta</taxon>
        <taxon>Embryophyta</taxon>
        <taxon>Tracheophyta</taxon>
        <taxon>Spermatophyta</taxon>
        <taxon>Magnoliopsida</taxon>
        <taxon>eudicotyledons</taxon>
        <taxon>Gunneridae</taxon>
        <taxon>Pentapetalae</taxon>
        <taxon>asterids</taxon>
        <taxon>campanulids</taxon>
        <taxon>Asterales</taxon>
        <taxon>Asteraceae</taxon>
        <taxon>Asteroideae</taxon>
        <taxon>Heliantheae alliance</taxon>
        <taxon>Heliantheae</taxon>
        <taxon>Helianthus</taxon>
    </lineage>
</organism>
<keyword evidence="1" id="KW-0812">Transmembrane</keyword>
<keyword evidence="1" id="KW-1133">Transmembrane helix</keyword>
<dbReference type="Gramene" id="mRNA:HanXRQr2_Chr04g0179911">
    <property type="protein sequence ID" value="CDS:HanXRQr2_Chr04g0179911.1"/>
    <property type="gene ID" value="HanXRQr2_Chr04g0179911"/>
</dbReference>
<reference evidence="2" key="2">
    <citation type="submission" date="2020-06" db="EMBL/GenBank/DDBJ databases">
        <title>Helianthus annuus Genome sequencing and assembly Release 2.</title>
        <authorList>
            <person name="Gouzy J."/>
            <person name="Langlade N."/>
            <person name="Munos S."/>
        </authorList>
    </citation>
    <scope>NUCLEOTIDE SEQUENCE</scope>
    <source>
        <tissue evidence="2">Leaves</tissue>
    </source>
</reference>
<comment type="caution">
    <text evidence="2">The sequence shown here is derived from an EMBL/GenBank/DDBJ whole genome shotgun (WGS) entry which is preliminary data.</text>
</comment>
<gene>
    <name evidence="2" type="ORF">HanXRQr2_Chr04g0179911</name>
</gene>